<organism evidence="2">
    <name type="scientific">marine metagenome</name>
    <dbReference type="NCBI Taxonomy" id="408172"/>
    <lineage>
        <taxon>unclassified sequences</taxon>
        <taxon>metagenomes</taxon>
        <taxon>ecological metagenomes</taxon>
    </lineage>
</organism>
<protein>
    <recommendedName>
        <fullName evidence="1">DUF1587 domain-containing protein</fullName>
    </recommendedName>
</protein>
<gene>
    <name evidence="2" type="ORF">METZ01_LOCUS333871</name>
</gene>
<dbReference type="InterPro" id="IPR013036">
    <property type="entry name" value="DUF1587"/>
</dbReference>
<reference evidence="2" key="1">
    <citation type="submission" date="2018-05" db="EMBL/GenBank/DDBJ databases">
        <authorList>
            <person name="Lanie J.A."/>
            <person name="Ng W.-L."/>
            <person name="Kazmierczak K.M."/>
            <person name="Andrzejewski T.M."/>
            <person name="Davidsen T.M."/>
            <person name="Wayne K.J."/>
            <person name="Tettelin H."/>
            <person name="Glass J.I."/>
            <person name="Rusch D."/>
            <person name="Podicherti R."/>
            <person name="Tsui H.-C.T."/>
            <person name="Winkler M.E."/>
        </authorList>
    </citation>
    <scope>NUCLEOTIDE SEQUENCE</scope>
</reference>
<proteinExistence type="predicted"/>
<accession>A0A382Q7K3</accession>
<sequence length="302" mass="32173">MKRFSATVAVVLLVLMGRTGDLVSTPSQEGVIGQSAIPETADGSSYGAVEAYLAGFPAREMAAASVVPGTSGTMGRELASELEIPADSLTGVVRQYCVVCHNDVMLTGNLTLSDFEVERAVERAETAEKMIVKLRAGMMPLPGAPRPSPDTLQALVETLEEIIDEAAALDPNPGRRTFQRLNRAEYGRSVEDLLDLKVDAGDYLPLDTKSANFDNIADVQMLSPTLMSAYLTAAAEISRLAVGDPNAPVGSRTYTNPGYATQWDRVAGAPRGTRGGISTVHNFWADGDYIFKLAFEHTTTGG</sequence>
<evidence type="ECO:0000259" key="1">
    <source>
        <dbReference type="Pfam" id="PF07626"/>
    </source>
</evidence>
<dbReference type="EMBL" id="UINC01112230">
    <property type="protein sequence ID" value="SVC81017.1"/>
    <property type="molecule type" value="Genomic_DNA"/>
</dbReference>
<feature type="domain" description="DUF1587" evidence="1">
    <location>
        <begin position="179"/>
        <end position="242"/>
    </location>
</feature>
<evidence type="ECO:0000313" key="2">
    <source>
        <dbReference type="EMBL" id="SVC81017.1"/>
    </source>
</evidence>
<dbReference type="Pfam" id="PF07626">
    <property type="entry name" value="PSD3"/>
    <property type="match status" value="1"/>
</dbReference>
<dbReference type="AlphaFoldDB" id="A0A382Q7K3"/>
<feature type="non-terminal residue" evidence="2">
    <location>
        <position position="302"/>
    </location>
</feature>
<name>A0A382Q7K3_9ZZZZ</name>